<evidence type="ECO:0000313" key="2">
    <source>
        <dbReference type="Proteomes" id="UP000410984"/>
    </source>
</evidence>
<keyword evidence="2" id="KW-1185">Reference proteome</keyword>
<dbReference type="Proteomes" id="UP000410984">
    <property type="component" value="Unassembled WGS sequence"/>
</dbReference>
<dbReference type="AlphaFoldDB" id="A0A509EEA8"/>
<evidence type="ECO:0000313" key="1">
    <source>
        <dbReference type="EMBL" id="VUD72448.1"/>
    </source>
</evidence>
<gene>
    <name evidence="1" type="ORF">MET9862_03047</name>
</gene>
<name>A0A509EEA8_9HYPH</name>
<sequence>MDQKWIGIHDHSDSAVRWLDAGVSYTWLRAFEQAQDIETVAYLREHHYSRDLEIPVRNVRYCFRNTEFPDWAEAIIREQPSLILYNLCYYKAGAPIIRRLREALPATLHVIRIHHQVTYLAAHEGFAESVLACDVAIAPTSGQIPAVRDLGFRGPVHALPFGIDAEAMARTARPFRERDFDLVCACNSHPARNRSVVEAVLAVLKSRGRRVCNFQDMTRPELAAGLGRAKTFWLSSLTEASGSRIMPEAIAAGCYPIAFEECFTAEELLQTMGVGSVIRSGIAYDYRTKTTSVPDSAVADLADKLEAIIVQRDAAPDWAPTPLARAYHEHHEVADLTALLREVAAQPRP</sequence>
<dbReference type="RefSeq" id="WP_142583748.1">
    <property type="nucleotide sequence ID" value="NZ_CABFPH010000042.1"/>
</dbReference>
<proteinExistence type="predicted"/>
<evidence type="ECO:0008006" key="3">
    <source>
        <dbReference type="Google" id="ProtNLM"/>
    </source>
</evidence>
<dbReference type="SUPFAM" id="SSF53756">
    <property type="entry name" value="UDP-Glycosyltransferase/glycogen phosphorylase"/>
    <property type="match status" value="1"/>
</dbReference>
<organism evidence="1 2">
    <name type="scientific">Methylobacterium symbioticum</name>
    <dbReference type="NCBI Taxonomy" id="2584084"/>
    <lineage>
        <taxon>Bacteria</taxon>
        <taxon>Pseudomonadati</taxon>
        <taxon>Pseudomonadota</taxon>
        <taxon>Alphaproteobacteria</taxon>
        <taxon>Hyphomicrobiales</taxon>
        <taxon>Methylobacteriaceae</taxon>
        <taxon>Methylobacterium</taxon>
    </lineage>
</organism>
<dbReference type="EMBL" id="CABFPH010000042">
    <property type="protein sequence ID" value="VUD72448.1"/>
    <property type="molecule type" value="Genomic_DNA"/>
</dbReference>
<dbReference type="OrthoDB" id="9817429at2"/>
<protein>
    <recommendedName>
        <fullName evidence="3">Glycosyl transferase family 1 domain-containing protein</fullName>
    </recommendedName>
</protein>
<reference evidence="1 2" key="1">
    <citation type="submission" date="2019-06" db="EMBL/GenBank/DDBJ databases">
        <authorList>
            <person name="Rodrigo-Torres L."/>
            <person name="Arahal R. D."/>
            <person name="Lucena T."/>
        </authorList>
    </citation>
    <scope>NUCLEOTIDE SEQUENCE [LARGE SCALE GENOMIC DNA]</scope>
    <source>
        <strain evidence="1 2">SB0023/3</strain>
    </source>
</reference>
<accession>A0A509EEA8</accession>